<dbReference type="InterPro" id="IPR037878">
    <property type="entry name" value="SPACA1"/>
</dbReference>
<evidence type="ECO:0000256" key="1">
    <source>
        <dbReference type="SAM" id="Phobius"/>
    </source>
</evidence>
<evidence type="ECO:0000313" key="2">
    <source>
        <dbReference type="Ensembl" id="ENSVKKP00000013764.1"/>
    </source>
</evidence>
<protein>
    <submittedName>
        <fullName evidence="2">Sperm acrosome associated 1</fullName>
    </submittedName>
</protein>
<organism evidence="2 3">
    <name type="scientific">Varanus komodoensis</name>
    <name type="common">Komodo dragon</name>
    <dbReference type="NCBI Taxonomy" id="61221"/>
    <lineage>
        <taxon>Eukaryota</taxon>
        <taxon>Metazoa</taxon>
        <taxon>Chordata</taxon>
        <taxon>Craniata</taxon>
        <taxon>Vertebrata</taxon>
        <taxon>Euteleostomi</taxon>
        <taxon>Lepidosauria</taxon>
        <taxon>Squamata</taxon>
        <taxon>Bifurcata</taxon>
        <taxon>Unidentata</taxon>
        <taxon>Episquamata</taxon>
        <taxon>Toxicofera</taxon>
        <taxon>Anguimorpha</taxon>
        <taxon>Paleoanguimorpha</taxon>
        <taxon>Varanoidea</taxon>
        <taxon>Varanidae</taxon>
        <taxon>Varanus</taxon>
    </lineage>
</organism>
<keyword evidence="1" id="KW-0472">Membrane</keyword>
<proteinExistence type="predicted"/>
<name>A0A8D2KXP8_VARKO</name>
<sequence length="81" mass="9275">AFCKVYFTFCFCLELETRRLKKPSTDIVLVFVLITGVIVCVGVIFAIIFIILNCYTPSSEVQFNQGMEWDDEVQACEELHS</sequence>
<dbReference type="Ensembl" id="ENSVKKT00000014093.1">
    <property type="protein sequence ID" value="ENSVKKP00000013764.1"/>
    <property type="gene ID" value="ENSVKKG00000009444.1"/>
</dbReference>
<reference evidence="2" key="1">
    <citation type="submission" date="2025-08" db="UniProtKB">
        <authorList>
            <consortium name="Ensembl"/>
        </authorList>
    </citation>
    <scope>IDENTIFICATION</scope>
</reference>
<feature type="transmembrane region" description="Helical" evidence="1">
    <location>
        <begin position="27"/>
        <end position="52"/>
    </location>
</feature>
<keyword evidence="1" id="KW-1133">Transmembrane helix</keyword>
<evidence type="ECO:0000313" key="3">
    <source>
        <dbReference type="Proteomes" id="UP000694545"/>
    </source>
</evidence>
<dbReference type="PANTHER" id="PTHR47223">
    <property type="entry name" value="SPERM ACROSOME MEMBRANE-ASSOCIATED PROTEIN 1"/>
    <property type="match status" value="1"/>
</dbReference>
<dbReference type="GO" id="GO:0001675">
    <property type="term" value="P:acrosome assembly"/>
    <property type="evidence" value="ECO:0007669"/>
    <property type="project" value="TreeGrafter"/>
</dbReference>
<keyword evidence="3" id="KW-1185">Reference proteome</keyword>
<accession>A0A8D2KXP8</accession>
<dbReference type="AlphaFoldDB" id="A0A8D2KXP8"/>
<dbReference type="Proteomes" id="UP000694545">
    <property type="component" value="Unplaced"/>
</dbReference>
<keyword evidence="1" id="KW-0812">Transmembrane</keyword>
<dbReference type="PANTHER" id="PTHR47223:SF1">
    <property type="entry name" value="SPERM ACROSOME MEMBRANE-ASSOCIATED PROTEIN 1"/>
    <property type="match status" value="1"/>
</dbReference>
<dbReference type="GO" id="GO:0002080">
    <property type="term" value="C:acrosomal membrane"/>
    <property type="evidence" value="ECO:0007669"/>
    <property type="project" value="InterPro"/>
</dbReference>
<reference evidence="2" key="2">
    <citation type="submission" date="2025-09" db="UniProtKB">
        <authorList>
            <consortium name="Ensembl"/>
        </authorList>
    </citation>
    <scope>IDENTIFICATION</scope>
</reference>